<accession>A0A0J1EEP2</accession>
<dbReference type="EMBL" id="LECT01000030">
    <property type="protein sequence ID" value="KLU03954.1"/>
    <property type="molecule type" value="Genomic_DNA"/>
</dbReference>
<evidence type="ECO:0000313" key="3">
    <source>
        <dbReference type="Proteomes" id="UP000036367"/>
    </source>
</evidence>
<feature type="compositionally biased region" description="Polar residues" evidence="1">
    <location>
        <begin position="32"/>
        <end position="44"/>
    </location>
</feature>
<dbReference type="AlphaFoldDB" id="A0A0J1EEP2"/>
<evidence type="ECO:0000313" key="2">
    <source>
        <dbReference type="EMBL" id="KLU03954.1"/>
    </source>
</evidence>
<organism evidence="2 3">
    <name type="scientific">Rhodopirellula islandica</name>
    <dbReference type="NCBI Taxonomy" id="595434"/>
    <lineage>
        <taxon>Bacteria</taxon>
        <taxon>Pseudomonadati</taxon>
        <taxon>Planctomycetota</taxon>
        <taxon>Planctomycetia</taxon>
        <taxon>Pirellulales</taxon>
        <taxon>Pirellulaceae</taxon>
        <taxon>Rhodopirellula</taxon>
    </lineage>
</organism>
<reference evidence="2" key="1">
    <citation type="submission" date="2015-05" db="EMBL/GenBank/DDBJ databases">
        <title>Permanent draft genome of Rhodopirellula islandicus K833.</title>
        <authorList>
            <person name="Kizina J."/>
            <person name="Richter M."/>
            <person name="Glockner F.O."/>
            <person name="Harder J."/>
        </authorList>
    </citation>
    <scope>NUCLEOTIDE SEQUENCE [LARGE SCALE GENOMIC DNA]</scope>
    <source>
        <strain evidence="2">K833</strain>
    </source>
</reference>
<dbReference type="Proteomes" id="UP000036367">
    <property type="component" value="Unassembled WGS sequence"/>
</dbReference>
<gene>
    <name evidence="2" type="ORF">RISK_003923</name>
</gene>
<proteinExistence type="predicted"/>
<evidence type="ECO:0000256" key="1">
    <source>
        <dbReference type="SAM" id="MobiDB-lite"/>
    </source>
</evidence>
<feature type="region of interest" description="Disordered" evidence="1">
    <location>
        <begin position="1"/>
        <end position="44"/>
    </location>
</feature>
<protein>
    <submittedName>
        <fullName evidence="2">Uncharacterized protein</fullName>
    </submittedName>
</protein>
<name>A0A0J1EEP2_RHOIS</name>
<keyword evidence="3" id="KW-1185">Reference proteome</keyword>
<comment type="caution">
    <text evidence="2">The sequence shown here is derived from an EMBL/GenBank/DDBJ whole genome shotgun (WGS) entry which is preliminary data.</text>
</comment>
<sequence length="44" mass="4801">MTTHVSDAPQLKREVGPPQQSPARRATDKTQKGGTNLDQGDQVR</sequence>